<evidence type="ECO:0000256" key="7">
    <source>
        <dbReference type="ARBA" id="ARBA00023136"/>
    </source>
</evidence>
<accession>A0A941FPL1</accession>
<evidence type="ECO:0000256" key="5">
    <source>
        <dbReference type="ARBA" id="ARBA00022984"/>
    </source>
</evidence>
<keyword evidence="5" id="KW-0573">Peptidoglycan synthesis</keyword>
<dbReference type="Proteomes" id="UP000680045">
    <property type="component" value="Unassembled WGS sequence"/>
</dbReference>
<evidence type="ECO:0000256" key="1">
    <source>
        <dbReference type="ARBA" id="ARBA00004651"/>
    </source>
</evidence>
<comment type="caution">
    <text evidence="9">The sequence shown here is derived from an EMBL/GenBank/DDBJ whole genome shotgun (WGS) entry which is preliminary data.</text>
</comment>
<proteinExistence type="predicted"/>
<evidence type="ECO:0000256" key="8">
    <source>
        <dbReference type="SAM" id="Phobius"/>
    </source>
</evidence>
<reference evidence="9" key="1">
    <citation type="submission" date="2021-04" db="EMBL/GenBank/DDBJ databases">
        <title>Whole genome sequencing of Enterococci isolates from hospitalized patients.</title>
        <authorList>
            <person name="Ogoti B.M."/>
            <person name="Onyambu F.G."/>
        </authorList>
    </citation>
    <scope>NUCLEOTIDE SEQUENCE</scope>
    <source>
        <strain evidence="9">242</strain>
    </source>
</reference>
<sequence>MNAFYALKKTKVAMYSCLIAVLLNVLLSWVLSRYLGVGGIALASGISMLLQSLPFRLPMAEDRKTDKAAFRDVFQESGKLTIIGAILYGIALWIHPLTLSLPIIMELVIITLLVFGLYLGLSMLLK</sequence>
<keyword evidence="7 8" id="KW-0472">Membrane</keyword>
<gene>
    <name evidence="9" type="ORF">KEH51_05755</name>
</gene>
<feature type="transmembrane region" description="Helical" evidence="8">
    <location>
        <begin position="103"/>
        <end position="125"/>
    </location>
</feature>
<dbReference type="GO" id="GO:0005886">
    <property type="term" value="C:plasma membrane"/>
    <property type="evidence" value="ECO:0007669"/>
    <property type="project" value="UniProtKB-SubCell"/>
</dbReference>
<keyword evidence="3 8" id="KW-0812">Transmembrane</keyword>
<organism evidence="9 10">
    <name type="scientific">Peribacillus frigoritolerans</name>
    <dbReference type="NCBI Taxonomy" id="450367"/>
    <lineage>
        <taxon>Bacteria</taxon>
        <taxon>Bacillati</taxon>
        <taxon>Bacillota</taxon>
        <taxon>Bacilli</taxon>
        <taxon>Bacillales</taxon>
        <taxon>Bacillaceae</taxon>
        <taxon>Peribacillus</taxon>
    </lineage>
</organism>
<dbReference type="GO" id="GO:0008360">
    <property type="term" value="P:regulation of cell shape"/>
    <property type="evidence" value="ECO:0007669"/>
    <property type="project" value="UniProtKB-KW"/>
</dbReference>
<dbReference type="InterPro" id="IPR004268">
    <property type="entry name" value="MurJ"/>
</dbReference>
<evidence type="ECO:0000256" key="2">
    <source>
        <dbReference type="ARBA" id="ARBA00022475"/>
    </source>
</evidence>
<evidence type="ECO:0000313" key="10">
    <source>
        <dbReference type="Proteomes" id="UP000680045"/>
    </source>
</evidence>
<keyword evidence="6 8" id="KW-1133">Transmembrane helix</keyword>
<comment type="subcellular location">
    <subcellularLocation>
        <location evidence="1">Cell membrane</location>
        <topology evidence="1">Multi-pass membrane protein</topology>
    </subcellularLocation>
</comment>
<dbReference type="AlphaFoldDB" id="A0A941FPL1"/>
<feature type="transmembrane region" description="Helical" evidence="8">
    <location>
        <begin position="12"/>
        <end position="31"/>
    </location>
</feature>
<dbReference type="GO" id="GO:0009252">
    <property type="term" value="P:peptidoglycan biosynthetic process"/>
    <property type="evidence" value="ECO:0007669"/>
    <property type="project" value="UniProtKB-KW"/>
</dbReference>
<dbReference type="Pfam" id="PF03023">
    <property type="entry name" value="MurJ"/>
    <property type="match status" value="1"/>
</dbReference>
<keyword evidence="4" id="KW-0133">Cell shape</keyword>
<evidence type="ECO:0000256" key="6">
    <source>
        <dbReference type="ARBA" id="ARBA00022989"/>
    </source>
</evidence>
<feature type="transmembrane region" description="Helical" evidence="8">
    <location>
        <begin position="37"/>
        <end position="57"/>
    </location>
</feature>
<evidence type="ECO:0000256" key="4">
    <source>
        <dbReference type="ARBA" id="ARBA00022960"/>
    </source>
</evidence>
<evidence type="ECO:0000313" key="9">
    <source>
        <dbReference type="EMBL" id="MBR8644316.1"/>
    </source>
</evidence>
<keyword evidence="2" id="KW-1003">Cell membrane</keyword>
<protein>
    <submittedName>
        <fullName evidence="9">Polysaccharide biosynthesis C-terminal domain-containing protein</fullName>
    </submittedName>
</protein>
<dbReference type="EMBL" id="JAGTPW010000007">
    <property type="protein sequence ID" value="MBR8644316.1"/>
    <property type="molecule type" value="Genomic_DNA"/>
</dbReference>
<evidence type="ECO:0000256" key="3">
    <source>
        <dbReference type="ARBA" id="ARBA00022692"/>
    </source>
</evidence>
<feature type="transmembrane region" description="Helical" evidence="8">
    <location>
        <begin position="78"/>
        <end position="97"/>
    </location>
</feature>
<name>A0A941FPL1_9BACI</name>